<dbReference type="SUPFAM" id="SSF56091">
    <property type="entry name" value="DNA ligase/mRNA capping enzyme, catalytic domain"/>
    <property type="match status" value="1"/>
</dbReference>
<feature type="compositionally biased region" description="Basic and acidic residues" evidence="1">
    <location>
        <begin position="1"/>
        <end position="23"/>
    </location>
</feature>
<dbReference type="AlphaFoldDB" id="A0A3D9SV39"/>
<feature type="region of interest" description="Disordered" evidence="1">
    <location>
        <begin position="1"/>
        <end position="40"/>
    </location>
</feature>
<sequence>MAARSERPSGGLEDYRKKRDAGRTPEPMPAEGPTPHGDDDTFVIQEHHARRLHWDLRLERDGVLVSWALPKGVPPDPKTNRLAVHTEDHPLEYATFSGEIPGGEYGAGSMTIWDRGAYETETWNDREVKIVLHGSRVSGRYVLFQTGGRNWMIHRMDPPADPDYEPLPARLRPMLAERRARLPRDQDAYGFEFAWGGARRLAYVEGGQTRFTDGHGEAVAGPAGLGAALGGTLGARPALLDGEIIELEGRELYMIFDLLHLDGHPLLDEPYRERRRGLDGLELGGARWQTAPWFPGDGAAVRETAARQHLPGVLAKRLDAPYEPGERSAAWRFVPVRG</sequence>
<dbReference type="GO" id="GO:0006281">
    <property type="term" value="P:DNA repair"/>
    <property type="evidence" value="ECO:0007669"/>
    <property type="project" value="InterPro"/>
</dbReference>
<name>A0A3D9SV39_9ACTN</name>
<dbReference type="PANTHER" id="PTHR39465">
    <property type="entry name" value="DNA LIGASE D, 3'-PHOSPHOESTERASE DOMAIN"/>
    <property type="match status" value="1"/>
</dbReference>
<feature type="domain" description="ATP-dependent DNA ligase family profile" evidence="2">
    <location>
        <begin position="252"/>
        <end position="331"/>
    </location>
</feature>
<dbReference type="GO" id="GO:0006310">
    <property type="term" value="P:DNA recombination"/>
    <property type="evidence" value="ECO:0007669"/>
    <property type="project" value="InterPro"/>
</dbReference>
<accession>A0A3D9SV39</accession>
<evidence type="ECO:0000259" key="2">
    <source>
        <dbReference type="Pfam" id="PF01068"/>
    </source>
</evidence>
<dbReference type="Gene3D" id="3.30.1490.70">
    <property type="match status" value="1"/>
</dbReference>
<comment type="caution">
    <text evidence="4">The sequence shown here is derived from an EMBL/GenBank/DDBJ whole genome shotgun (WGS) entry which is preliminary data.</text>
</comment>
<evidence type="ECO:0000256" key="1">
    <source>
        <dbReference type="SAM" id="MobiDB-lite"/>
    </source>
</evidence>
<dbReference type="RefSeq" id="WP_116024759.1">
    <property type="nucleotide sequence ID" value="NZ_QTTT01000001.1"/>
</dbReference>
<keyword evidence="5" id="KW-1185">Reference proteome</keyword>
<dbReference type="InterPro" id="IPR014144">
    <property type="entry name" value="LigD_PE_domain"/>
</dbReference>
<proteinExistence type="predicted"/>
<dbReference type="Pfam" id="PF01068">
    <property type="entry name" value="DNA_ligase_A_M"/>
    <property type="match status" value="1"/>
</dbReference>
<dbReference type="Gene3D" id="3.30.470.30">
    <property type="entry name" value="DNA ligase/mRNA capping enzyme"/>
    <property type="match status" value="1"/>
</dbReference>
<reference evidence="4 5" key="1">
    <citation type="submission" date="2018-08" db="EMBL/GenBank/DDBJ databases">
        <title>Sequencing the genomes of 1000 actinobacteria strains.</title>
        <authorList>
            <person name="Klenk H.-P."/>
        </authorList>
    </citation>
    <scope>NUCLEOTIDE SEQUENCE [LARGE SCALE GENOMIC DNA]</scope>
    <source>
        <strain evidence="4 5">DSM 43927</strain>
    </source>
</reference>
<dbReference type="Proteomes" id="UP000256661">
    <property type="component" value="Unassembled WGS sequence"/>
</dbReference>
<dbReference type="Pfam" id="PF13298">
    <property type="entry name" value="LigD_N"/>
    <property type="match status" value="1"/>
</dbReference>
<dbReference type="InterPro" id="IPR012310">
    <property type="entry name" value="DNA_ligase_ATP-dep_cent"/>
</dbReference>
<gene>
    <name evidence="4" type="ORF">DFJ69_4970</name>
</gene>
<evidence type="ECO:0000259" key="3">
    <source>
        <dbReference type="Pfam" id="PF13298"/>
    </source>
</evidence>
<dbReference type="EMBL" id="QTTT01000001">
    <property type="protein sequence ID" value="REE99457.1"/>
    <property type="molecule type" value="Genomic_DNA"/>
</dbReference>
<dbReference type="GO" id="GO:0003910">
    <property type="term" value="F:DNA ligase (ATP) activity"/>
    <property type="evidence" value="ECO:0007669"/>
    <property type="project" value="InterPro"/>
</dbReference>
<dbReference type="PANTHER" id="PTHR39465:SF1">
    <property type="entry name" value="DNA LIGASE D 3'-PHOSPHOESTERASE DOMAIN-CONTAINING PROTEIN"/>
    <property type="match status" value="1"/>
</dbReference>
<feature type="domain" description="DNA ligase D 3'-phosphoesterase" evidence="3">
    <location>
        <begin position="45"/>
        <end position="144"/>
    </location>
</feature>
<evidence type="ECO:0000313" key="4">
    <source>
        <dbReference type="EMBL" id="REE99457.1"/>
    </source>
</evidence>
<evidence type="ECO:0000313" key="5">
    <source>
        <dbReference type="Proteomes" id="UP000256661"/>
    </source>
</evidence>
<dbReference type="GO" id="GO:0005524">
    <property type="term" value="F:ATP binding"/>
    <property type="evidence" value="ECO:0007669"/>
    <property type="project" value="InterPro"/>
</dbReference>
<dbReference type="NCBIfam" id="TIGR02777">
    <property type="entry name" value="LigD_PE_dom"/>
    <property type="match status" value="1"/>
</dbReference>
<protein>
    <submittedName>
        <fullName evidence="4">Bifunctional non-homologous end joining protein LigD</fullName>
    </submittedName>
</protein>
<organism evidence="4 5">
    <name type="scientific">Thermomonospora umbrina</name>
    <dbReference type="NCBI Taxonomy" id="111806"/>
    <lineage>
        <taxon>Bacteria</taxon>
        <taxon>Bacillati</taxon>
        <taxon>Actinomycetota</taxon>
        <taxon>Actinomycetes</taxon>
        <taxon>Streptosporangiales</taxon>
        <taxon>Thermomonosporaceae</taxon>
        <taxon>Thermomonospora</taxon>
    </lineage>
</organism>
<dbReference type="OrthoDB" id="9802472at2"/>